<evidence type="ECO:0000313" key="3">
    <source>
        <dbReference type="Proteomes" id="UP000002881"/>
    </source>
</evidence>
<keyword evidence="3" id="KW-1185">Reference proteome</keyword>
<dbReference type="InterPro" id="IPR010768">
    <property type="entry name" value="GATase1-like"/>
</dbReference>
<dbReference type="eggNOG" id="COG5426">
    <property type="taxonomic scope" value="Bacteria"/>
</dbReference>
<dbReference type="RefSeq" id="WP_014730006.1">
    <property type="nucleotide sequence ID" value="NC_017934.1"/>
</dbReference>
<dbReference type="AlphaFoldDB" id="I2F1N0"/>
<dbReference type="PANTHER" id="PTHR37947">
    <property type="entry name" value="BLL2462 PROTEIN"/>
    <property type="match status" value="1"/>
</dbReference>
<dbReference type="Gene3D" id="3.40.50.880">
    <property type="match status" value="1"/>
</dbReference>
<accession>I2F1N0</accession>
<gene>
    <name evidence="2" type="ORF">Theba_0082</name>
</gene>
<dbReference type="GeneID" id="87105952"/>
<proteinExistence type="predicted"/>
<name>I2F1N0_9BACT</name>
<dbReference type="HOGENOM" id="CLU_074816_0_0_0"/>
<evidence type="ECO:0000259" key="1">
    <source>
        <dbReference type="Pfam" id="PF07090"/>
    </source>
</evidence>
<dbReference type="SUPFAM" id="SSF52317">
    <property type="entry name" value="Class I glutamine amidotransferase-like"/>
    <property type="match status" value="1"/>
</dbReference>
<feature type="domain" description="Putative glutamine amidotransferase" evidence="1">
    <location>
        <begin position="4"/>
        <end position="246"/>
    </location>
</feature>
<organism evidence="2 3">
    <name type="scientific">Mesotoga prima MesG1.Ag.4.2</name>
    <dbReference type="NCBI Taxonomy" id="660470"/>
    <lineage>
        <taxon>Bacteria</taxon>
        <taxon>Thermotogati</taxon>
        <taxon>Thermotogota</taxon>
        <taxon>Thermotogae</taxon>
        <taxon>Kosmotogales</taxon>
        <taxon>Kosmotogaceae</taxon>
        <taxon>Mesotoga</taxon>
    </lineage>
</organism>
<evidence type="ECO:0000313" key="2">
    <source>
        <dbReference type="EMBL" id="AFK05833.1"/>
    </source>
</evidence>
<reference evidence="2 3" key="1">
    <citation type="journal article" date="2012" name="Genome Biol. Evol.">
        <title>Genome Sequence of the Mesophilic Thermotogales Bacterium Mesotoga prima MesG1.Ag.4.2 Reveals the Largest Thermotogales Genome To Date.</title>
        <authorList>
            <person name="Zhaxybayeva O."/>
            <person name="Swithers K.S."/>
            <person name="Foght J."/>
            <person name="Green A.G."/>
            <person name="Bruce D."/>
            <person name="Detter C."/>
            <person name="Han S."/>
            <person name="Teshima H."/>
            <person name="Han J."/>
            <person name="Woyke T."/>
            <person name="Pitluck S."/>
            <person name="Nolan M."/>
            <person name="Ivanova N."/>
            <person name="Pati A."/>
            <person name="Land M.L."/>
            <person name="Dlutek M."/>
            <person name="Doolittle W.F."/>
            <person name="Noll K.M."/>
            <person name="Nesbo C.L."/>
        </authorList>
    </citation>
    <scope>NUCLEOTIDE SEQUENCE [LARGE SCALE GENOMIC DNA]</scope>
    <source>
        <strain evidence="3">mesG1.Ag.4.2</strain>
    </source>
</reference>
<dbReference type="KEGG" id="mpg:Theba_0082"/>
<protein>
    <submittedName>
        <fullName evidence="2">Uncharacterized membrane protein</fullName>
    </submittedName>
</protein>
<dbReference type="STRING" id="660470.Theba_0082"/>
<dbReference type="EMBL" id="CP003532">
    <property type="protein sequence ID" value="AFK05833.1"/>
    <property type="molecule type" value="Genomic_DNA"/>
</dbReference>
<dbReference type="InterPro" id="IPR029062">
    <property type="entry name" value="Class_I_gatase-like"/>
</dbReference>
<dbReference type="PANTHER" id="PTHR37947:SF1">
    <property type="entry name" value="BLL2462 PROTEIN"/>
    <property type="match status" value="1"/>
</dbReference>
<sequence>MKKKVLLLGETWTVTKIHTKGFDVVELGGFDDYSVYFKEPMKAFEDIEVTHIPNHQVLSMFPSTAEELAKFNVVIISDCGRNTLTMYPDMFKVPMGPNKVQMLSDYVLNGGSLIMTGGYVDFQGFQGKGNYHGSPIEKVMPVNMMETDDRVEATQGASVKVLNPNHPILKGIDTTWPRFLGYQKVFPKEGSEVLAEIDGDPFIIVGDSGKGRSMAFMSDLAPHWGTDFVKWEYYGKFWHQAISWLSKE</sequence>
<dbReference type="Pfam" id="PF07090">
    <property type="entry name" value="GATase1_like"/>
    <property type="match status" value="1"/>
</dbReference>
<dbReference type="Proteomes" id="UP000002881">
    <property type="component" value="Chromosome"/>
</dbReference>